<feature type="chain" id="PRO_5047449924" evidence="1">
    <location>
        <begin position="28"/>
        <end position="162"/>
    </location>
</feature>
<organism evidence="2 3">
    <name type="scientific">Pseudonocardia alaniniphila</name>
    <dbReference type="NCBI Taxonomy" id="75291"/>
    <lineage>
        <taxon>Bacteria</taxon>
        <taxon>Bacillati</taxon>
        <taxon>Actinomycetota</taxon>
        <taxon>Actinomycetes</taxon>
        <taxon>Pseudonocardiales</taxon>
        <taxon>Pseudonocardiaceae</taxon>
        <taxon>Pseudonocardia</taxon>
    </lineage>
</organism>
<name>A0ABS9TM30_9PSEU</name>
<dbReference type="Proteomes" id="UP001299970">
    <property type="component" value="Unassembled WGS sequence"/>
</dbReference>
<gene>
    <name evidence="2" type="ORF">MMF94_28170</name>
</gene>
<dbReference type="PROSITE" id="PS51257">
    <property type="entry name" value="PROKAR_LIPOPROTEIN"/>
    <property type="match status" value="1"/>
</dbReference>
<keyword evidence="3" id="KW-1185">Reference proteome</keyword>
<accession>A0ABS9TM30</accession>
<dbReference type="EMBL" id="JAKXMK010000027">
    <property type="protein sequence ID" value="MCH6169595.1"/>
    <property type="molecule type" value="Genomic_DNA"/>
</dbReference>
<dbReference type="Pfam" id="PF10969">
    <property type="entry name" value="DUF2771"/>
    <property type="match status" value="1"/>
</dbReference>
<keyword evidence="1" id="KW-0732">Signal</keyword>
<sequence>MPRRLRHLGRLLPLPVAALVLAGCGSAAPPEVTFAAGQDTAVARPTQYCDIKLTDCKGDPGAPVRLAVPVGTALKVTVPQDISETPWQVVFTYRDPGGTQTDGRSPVFAPNAQKDYTLELPAPNDRLVTAQVQQYGPPPQADPETGEIEFPIRASWVLNTTG</sequence>
<feature type="signal peptide" evidence="1">
    <location>
        <begin position="1"/>
        <end position="27"/>
    </location>
</feature>
<evidence type="ECO:0000313" key="2">
    <source>
        <dbReference type="EMBL" id="MCH6169595.1"/>
    </source>
</evidence>
<evidence type="ECO:0000313" key="3">
    <source>
        <dbReference type="Proteomes" id="UP001299970"/>
    </source>
</evidence>
<proteinExistence type="predicted"/>
<evidence type="ECO:0000256" key="1">
    <source>
        <dbReference type="SAM" id="SignalP"/>
    </source>
</evidence>
<dbReference type="RefSeq" id="WP_241040238.1">
    <property type="nucleotide sequence ID" value="NZ_BAAAJF010000015.1"/>
</dbReference>
<reference evidence="2 3" key="1">
    <citation type="submission" date="2022-03" db="EMBL/GenBank/DDBJ databases">
        <title>Pseudonocardia alaer sp. nov., a novel actinomycete isolated from reed forest soil.</title>
        <authorList>
            <person name="Wang L."/>
        </authorList>
    </citation>
    <scope>NUCLEOTIDE SEQUENCE [LARGE SCALE GENOMIC DNA]</scope>
    <source>
        <strain evidence="2 3">Y-16303</strain>
    </source>
</reference>
<protein>
    <submittedName>
        <fullName evidence="2">DUF2771 domain-containing protein</fullName>
    </submittedName>
</protein>
<comment type="caution">
    <text evidence="2">The sequence shown here is derived from an EMBL/GenBank/DDBJ whole genome shotgun (WGS) entry which is preliminary data.</text>
</comment>
<dbReference type="InterPro" id="IPR024495">
    <property type="entry name" value="DUF2771"/>
</dbReference>